<proteinExistence type="predicted"/>
<accession>A0A0M0EHN6</accession>
<organism evidence="1 2">
    <name type="scientific">Komagataeibacter europaeus</name>
    <name type="common">Gluconacetobacter europaeus</name>
    <dbReference type="NCBI Taxonomy" id="33995"/>
    <lineage>
        <taxon>Bacteria</taxon>
        <taxon>Pseudomonadati</taxon>
        <taxon>Pseudomonadota</taxon>
        <taxon>Alphaproteobacteria</taxon>
        <taxon>Acetobacterales</taxon>
        <taxon>Acetobacteraceae</taxon>
        <taxon>Komagataeibacter</taxon>
    </lineage>
</organism>
<reference evidence="1" key="1">
    <citation type="submission" date="2015-08" db="EMBL/GenBank/DDBJ databases">
        <title>Draft genome sequence of Komagataeibacter europaeus CECT 8546 a cellulose producer strain from vinegar produced by the traditional method.</title>
        <authorList>
            <person name="Poehlein A."/>
            <person name="Valera M.J."/>
            <person name="Haack F.S."/>
            <person name="Mas A."/>
            <person name="Daniel R."/>
            <person name="Streit W.R."/>
            <person name="Mateo E."/>
        </authorList>
    </citation>
    <scope>NUCLEOTIDE SEQUENCE [LARGE SCALE GENOMIC DNA]</scope>
    <source>
        <strain evidence="1">CECT 8546</strain>
    </source>
</reference>
<dbReference type="Proteomes" id="UP000037566">
    <property type="component" value="Unassembled WGS sequence"/>
</dbReference>
<comment type="caution">
    <text evidence="1">The sequence shown here is derived from an EMBL/GenBank/DDBJ whole genome shotgun (WGS) entry which is preliminary data.</text>
</comment>
<protein>
    <submittedName>
        <fullName evidence="1">Uncharacterized protein</fullName>
    </submittedName>
</protein>
<evidence type="ECO:0000313" key="2">
    <source>
        <dbReference type="Proteomes" id="UP000037566"/>
    </source>
</evidence>
<gene>
    <name evidence="1" type="ORF">KOEU_17520</name>
</gene>
<keyword evidence="2" id="KW-1185">Reference proteome</keyword>
<evidence type="ECO:0000313" key="1">
    <source>
        <dbReference type="EMBL" id="KON64782.1"/>
    </source>
</evidence>
<sequence length="100" mass="10907">MSDASITPVTRAISKAASRDFTRISLITVPLPFSPHNRHAIEQVRAEFFAGNAGSGFKRDKMLIGNTPPSQHCRMGPKASGMGDFCSAAYPLHEFCWCHA</sequence>
<dbReference type="AlphaFoldDB" id="A0A0M0EHN6"/>
<dbReference type="PATRIC" id="fig|33995.3.peg.1940"/>
<dbReference type="EMBL" id="LHUQ01000007">
    <property type="protein sequence ID" value="KON64782.1"/>
    <property type="molecule type" value="Genomic_DNA"/>
</dbReference>
<dbReference type="STRING" id="33995.KOEU_17520"/>
<name>A0A0M0EHN6_KOMEU</name>